<dbReference type="OrthoDB" id="417678at2759"/>
<organism evidence="5 6">
    <name type="scientific">Cytospora mali</name>
    <name type="common">Apple Valsa canker fungus</name>
    <name type="synonym">Valsa mali</name>
    <dbReference type="NCBI Taxonomy" id="578113"/>
    <lineage>
        <taxon>Eukaryota</taxon>
        <taxon>Fungi</taxon>
        <taxon>Dikarya</taxon>
        <taxon>Ascomycota</taxon>
        <taxon>Pezizomycotina</taxon>
        <taxon>Sordariomycetes</taxon>
        <taxon>Sordariomycetidae</taxon>
        <taxon>Diaporthales</taxon>
        <taxon>Cytosporaceae</taxon>
        <taxon>Cytospora</taxon>
    </lineage>
</organism>
<keyword evidence="6" id="KW-1185">Reference proteome</keyword>
<dbReference type="EMBL" id="CM003099">
    <property type="protein sequence ID" value="KUI66848.1"/>
    <property type="molecule type" value="Genomic_DNA"/>
</dbReference>
<gene>
    <name evidence="5" type="ORF">VM1G_01888</name>
</gene>
<feature type="compositionally biased region" description="Low complexity" evidence="4">
    <location>
        <begin position="47"/>
        <end position="63"/>
    </location>
</feature>
<feature type="region of interest" description="Disordered" evidence="4">
    <location>
        <begin position="43"/>
        <end position="64"/>
    </location>
</feature>
<evidence type="ECO:0000256" key="3">
    <source>
        <dbReference type="ARBA" id="ARBA00023242"/>
    </source>
</evidence>
<protein>
    <submittedName>
        <fullName evidence="5">Set1 complex component sdc1</fullName>
    </submittedName>
</protein>
<dbReference type="Proteomes" id="UP000078559">
    <property type="component" value="Chromosome 2"/>
</dbReference>
<feature type="region of interest" description="Disordered" evidence="4">
    <location>
        <begin position="1"/>
        <end position="30"/>
    </location>
</feature>
<sequence length="173" mass="18144">MASSSPNKKGNKDASTSSPTGSFRSLTQPSLVTLKVPSDRLAQLSLNNPATPTTTTTNNTSTTMVGRSFVSDAATAGNSRAASADRTGDRVAMPTMAATHGAPTRQYLNSKVTYHVMEGMKIVAKERPADPLRVLGEFLLKRSQEIEGTDANGSAATAPGDETKEADKNGDEQ</sequence>
<evidence type="ECO:0000256" key="4">
    <source>
        <dbReference type="SAM" id="MobiDB-lite"/>
    </source>
</evidence>
<evidence type="ECO:0000313" key="6">
    <source>
        <dbReference type="Proteomes" id="UP000078559"/>
    </source>
</evidence>
<accession>A0A194VSD9</accession>
<dbReference type="SMR" id="A0A194VSD9"/>
<evidence type="ECO:0000313" key="5">
    <source>
        <dbReference type="EMBL" id="KUI66848.1"/>
    </source>
</evidence>
<proteinExistence type="inferred from homology"/>
<evidence type="ECO:0000256" key="1">
    <source>
        <dbReference type="ARBA" id="ARBA00004123"/>
    </source>
</evidence>
<keyword evidence="3" id="KW-0539">Nucleus</keyword>
<comment type="subcellular location">
    <subcellularLocation>
        <location evidence="1">Nucleus</location>
    </subcellularLocation>
</comment>
<dbReference type="Pfam" id="PF05186">
    <property type="entry name" value="Dpy-30"/>
    <property type="match status" value="1"/>
</dbReference>
<feature type="region of interest" description="Disordered" evidence="4">
    <location>
        <begin position="143"/>
        <end position="173"/>
    </location>
</feature>
<name>A0A194VSD9_CYTMA</name>
<dbReference type="InterPro" id="IPR049629">
    <property type="entry name" value="DPY30_SDC1_DD"/>
</dbReference>
<comment type="similarity">
    <text evidence="2">Belongs to the dpy-30 family.</text>
</comment>
<dbReference type="InterPro" id="IPR007858">
    <property type="entry name" value="Dpy-30_motif"/>
</dbReference>
<evidence type="ECO:0000256" key="2">
    <source>
        <dbReference type="ARBA" id="ARBA00010849"/>
    </source>
</evidence>
<dbReference type="Gene3D" id="1.20.890.10">
    <property type="entry name" value="cAMP-dependent protein kinase regulatory subunit, dimerization-anchoring domain"/>
    <property type="match status" value="1"/>
</dbReference>
<dbReference type="GO" id="GO:0005634">
    <property type="term" value="C:nucleus"/>
    <property type="evidence" value="ECO:0007669"/>
    <property type="project" value="UniProtKB-SubCell"/>
</dbReference>
<reference evidence="5" key="1">
    <citation type="submission" date="2014-12" db="EMBL/GenBank/DDBJ databases">
        <title>Genome Sequence of Valsa Canker Pathogens Uncovers a Specific Adaption of Colonization on Woody Bark.</title>
        <authorList>
            <person name="Yin Z."/>
            <person name="Liu H."/>
            <person name="Gao X."/>
            <person name="Li Z."/>
            <person name="Song N."/>
            <person name="Ke X."/>
            <person name="Dai Q."/>
            <person name="Wu Y."/>
            <person name="Sun Y."/>
            <person name="Xu J.-R."/>
            <person name="Kang Z.K."/>
            <person name="Wang L."/>
            <person name="Huang L."/>
        </authorList>
    </citation>
    <scope>NUCLEOTIDE SEQUENCE [LARGE SCALE GENOMIC DNA]</scope>
    <source>
        <strain evidence="5">03-8</strain>
    </source>
</reference>
<feature type="compositionally biased region" description="Basic and acidic residues" evidence="4">
    <location>
        <begin position="161"/>
        <end position="173"/>
    </location>
</feature>
<dbReference type="AlphaFoldDB" id="A0A194VSD9"/>
<dbReference type="CDD" id="cd22965">
    <property type="entry name" value="DD_DPY30_SDC1"/>
    <property type="match status" value="1"/>
</dbReference>